<sequence>MMEAMATHPDPHIHVEAGLSASGRTRDMLAATFGLVAELPAEVTTGCGSRVPLAMTSHLPERVTCLPCRDHASDRHRRFADQVAFLGPMPGSPLAGTDAARAAAEHRAMARRFAGEDGP</sequence>
<proteinExistence type="predicted"/>
<dbReference type="Proteomes" id="UP000198688">
    <property type="component" value="Chromosome I"/>
</dbReference>
<dbReference type="STRING" id="113562.SAMN04489716_3809"/>
<reference evidence="1 2" key="1">
    <citation type="submission" date="2016-10" db="EMBL/GenBank/DDBJ databases">
        <authorList>
            <person name="de Groot N.N."/>
        </authorList>
    </citation>
    <scope>NUCLEOTIDE SEQUENCE [LARGE SCALE GENOMIC DNA]</scope>
    <source>
        <strain evidence="1 2">DSM 43941</strain>
    </source>
</reference>
<name>A0A1H2AEN1_9ACTN</name>
<keyword evidence="2" id="KW-1185">Reference proteome</keyword>
<protein>
    <submittedName>
        <fullName evidence="1">Uncharacterized protein</fullName>
    </submittedName>
</protein>
<dbReference type="EMBL" id="LT629758">
    <property type="protein sequence ID" value="SDT44212.1"/>
    <property type="molecule type" value="Genomic_DNA"/>
</dbReference>
<gene>
    <name evidence="1" type="ORF">SAMN04489716_3809</name>
</gene>
<accession>A0A1H2AEN1</accession>
<evidence type="ECO:0000313" key="1">
    <source>
        <dbReference type="EMBL" id="SDT44212.1"/>
    </source>
</evidence>
<organism evidence="1 2">
    <name type="scientific">Actinoplanes derwentensis</name>
    <dbReference type="NCBI Taxonomy" id="113562"/>
    <lineage>
        <taxon>Bacteria</taxon>
        <taxon>Bacillati</taxon>
        <taxon>Actinomycetota</taxon>
        <taxon>Actinomycetes</taxon>
        <taxon>Micromonosporales</taxon>
        <taxon>Micromonosporaceae</taxon>
        <taxon>Actinoplanes</taxon>
    </lineage>
</organism>
<dbReference type="AlphaFoldDB" id="A0A1H2AEN1"/>
<evidence type="ECO:0000313" key="2">
    <source>
        <dbReference type="Proteomes" id="UP000198688"/>
    </source>
</evidence>